<dbReference type="AlphaFoldDB" id="A0A347ULA3"/>
<organism evidence="2 3">
    <name type="scientific">Profundibacter amoris</name>
    <dbReference type="NCBI Taxonomy" id="2171755"/>
    <lineage>
        <taxon>Bacteria</taxon>
        <taxon>Pseudomonadati</taxon>
        <taxon>Pseudomonadota</taxon>
        <taxon>Alphaproteobacteria</taxon>
        <taxon>Rhodobacterales</taxon>
        <taxon>Paracoccaceae</taxon>
        <taxon>Profundibacter</taxon>
    </lineage>
</organism>
<evidence type="ECO:0000259" key="1">
    <source>
        <dbReference type="Pfam" id="PF03372"/>
    </source>
</evidence>
<dbReference type="InterPro" id="IPR036691">
    <property type="entry name" value="Endo/exonu/phosph_ase_sf"/>
</dbReference>
<keyword evidence="2" id="KW-0378">Hydrolase</keyword>
<protein>
    <submittedName>
        <fullName evidence="2">Endonuclease/exonuclease/phosphatase family protein</fullName>
    </submittedName>
</protein>
<accession>A0A347ULA3</accession>
<sequence length="343" mass="37075">MADTYRIATYNAELQRRGPGLLLRDIQSGKDKQVLAVADVIRRVSPDVLLLNRFDYDAGGVALAAFADLLNDYPYRFALRPNTGMQTGLDMDGDGRVGGPRDGQGYGRFAGQGGMAILSRYPLDAEHVQDFSALKWAAFPDALLPMVDGKPFPSPQALAAQRLSSVGHWVVPVKLPDGVINLMAFHAGPPVFDGPEDRNGKRNHDEVRFWSVYLDGGLDTPPASGPFVILGDANQDPLDGEGLKDAIRGLLAHPLVQDPLPQSEGAVVAAREQGGVNASHQTDPTLDTVDWKDTPAPGNMRVDYVLPSKDLQVAGAGVYWPVGDADGSRHHLVWVDVEMVKKR</sequence>
<name>A0A347ULA3_9RHOB</name>
<keyword evidence="2" id="KW-0269">Exonuclease</keyword>
<dbReference type="Pfam" id="PF03372">
    <property type="entry name" value="Exo_endo_phos"/>
    <property type="match status" value="1"/>
</dbReference>
<gene>
    <name evidence="2" type="ORF">BAR1_00330</name>
</gene>
<keyword evidence="2" id="KW-0255">Endonuclease</keyword>
<dbReference type="GO" id="GO:0004527">
    <property type="term" value="F:exonuclease activity"/>
    <property type="evidence" value="ECO:0007669"/>
    <property type="project" value="UniProtKB-KW"/>
</dbReference>
<evidence type="ECO:0000313" key="3">
    <source>
        <dbReference type="Proteomes" id="UP000261704"/>
    </source>
</evidence>
<dbReference type="EMBL" id="CP032125">
    <property type="protein sequence ID" value="AXX99631.1"/>
    <property type="molecule type" value="Genomic_DNA"/>
</dbReference>
<dbReference type="GO" id="GO:0004519">
    <property type="term" value="F:endonuclease activity"/>
    <property type="evidence" value="ECO:0007669"/>
    <property type="project" value="UniProtKB-KW"/>
</dbReference>
<feature type="domain" description="Endonuclease/exonuclease/phosphatase" evidence="1">
    <location>
        <begin position="9"/>
        <end position="330"/>
    </location>
</feature>
<evidence type="ECO:0000313" key="2">
    <source>
        <dbReference type="EMBL" id="AXX99631.1"/>
    </source>
</evidence>
<proteinExistence type="predicted"/>
<dbReference type="SUPFAM" id="SSF56219">
    <property type="entry name" value="DNase I-like"/>
    <property type="match status" value="1"/>
</dbReference>
<reference evidence="2 3" key="1">
    <citation type="submission" date="2018-09" db="EMBL/GenBank/DDBJ databases">
        <title>Profundibacter amoris BAR1 gen. nov., sp. nov., a new member of the Roseobacter clade isolated at Lokis Castle Vent Field on the Arctic Mid-Oceanic Ridge.</title>
        <authorList>
            <person name="Le Moine Bauer S."/>
            <person name="Sjoeberg A.G."/>
            <person name="L'Haridon S."/>
            <person name="Stokke R."/>
            <person name="Roalkvam I."/>
            <person name="Steen I.H."/>
            <person name="Dahle H."/>
        </authorList>
    </citation>
    <scope>NUCLEOTIDE SEQUENCE [LARGE SCALE GENOMIC DNA]</scope>
    <source>
        <strain evidence="2 3">BAR1</strain>
    </source>
</reference>
<dbReference type="InterPro" id="IPR005135">
    <property type="entry name" value="Endo/exonuclease/phosphatase"/>
</dbReference>
<keyword evidence="2" id="KW-0540">Nuclease</keyword>
<keyword evidence="3" id="KW-1185">Reference proteome</keyword>
<dbReference type="Gene3D" id="3.60.10.10">
    <property type="entry name" value="Endonuclease/exonuclease/phosphatase"/>
    <property type="match status" value="1"/>
</dbReference>
<dbReference type="OrthoDB" id="292013at2"/>
<dbReference type="Proteomes" id="UP000261704">
    <property type="component" value="Chromosome"/>
</dbReference>
<dbReference type="KEGG" id="pamo:BAR1_00330"/>